<comment type="cofactor">
    <cofactor evidence="1 13">
        <name>FAD</name>
        <dbReference type="ChEBI" id="CHEBI:57692"/>
    </cofactor>
</comment>
<dbReference type="FunFam" id="3.40.50.300:FF:001768">
    <property type="entry name" value="NADH dehydrogenase [ubiquinone] 1 alpha subcomplex subunit 10, mitochondrial"/>
    <property type="match status" value="1"/>
</dbReference>
<dbReference type="Pfam" id="PF01712">
    <property type="entry name" value="dNK"/>
    <property type="match status" value="1"/>
</dbReference>
<evidence type="ECO:0000256" key="7">
    <source>
        <dbReference type="ARBA" id="ARBA00022630"/>
    </source>
</evidence>
<reference evidence="15" key="1">
    <citation type="journal article" date="2014" name="Insect Biochem. Mol. Biol.">
        <title>An insight into the sialome of the frog biting fly, Corethrella appendiculata.</title>
        <authorList>
            <person name="Ribeiro J.M.C."/>
            <person name="Chagas A.C."/>
            <person name="Pham V.M."/>
            <person name="Lounibos L.P."/>
            <person name="Calvo E."/>
        </authorList>
    </citation>
    <scope>NUCLEOTIDE SEQUENCE</scope>
    <source>
        <tissue evidence="15">Salivary glands</tissue>
    </source>
</reference>
<keyword evidence="15" id="KW-0830">Ubiquinone</keyword>
<evidence type="ECO:0000256" key="12">
    <source>
        <dbReference type="ARBA" id="ARBA00023128"/>
    </source>
</evidence>
<dbReference type="PANTHER" id="PTHR10513:SF15">
    <property type="entry name" value="NADH DEHYDROGENASE [UBIQUINONE] 1 ALPHA SUBCOMPLEX SUBUNIT 10, MITOCHONDRIAL"/>
    <property type="match status" value="1"/>
</dbReference>
<protein>
    <recommendedName>
        <fullName evidence="5 13">NADH dehydrogenase [ubiquinone] 1 alpha subcomplex subunit 10, mitochondrial</fullName>
    </recommendedName>
</protein>
<dbReference type="PIRSF" id="PIRSF000543">
    <property type="entry name" value="NADH_UQ_42KD"/>
    <property type="match status" value="1"/>
</dbReference>
<accession>U5EVK8</accession>
<keyword evidence="9 13" id="KW-0274">FAD</keyword>
<comment type="subcellular location">
    <subcellularLocation>
        <location evidence="3 13">Mitochondrion matrix</location>
    </subcellularLocation>
</comment>
<evidence type="ECO:0000256" key="13">
    <source>
        <dbReference type="PIRNR" id="PIRNR000543"/>
    </source>
</evidence>
<keyword evidence="10" id="KW-0809">Transit peptide</keyword>
<proteinExistence type="evidence at transcript level"/>
<evidence type="ECO:0000256" key="6">
    <source>
        <dbReference type="ARBA" id="ARBA00022448"/>
    </source>
</evidence>
<name>U5EVK8_9DIPT</name>
<evidence type="ECO:0000256" key="1">
    <source>
        <dbReference type="ARBA" id="ARBA00001974"/>
    </source>
</evidence>
<dbReference type="GO" id="GO:0006120">
    <property type="term" value="P:mitochondrial electron transport, NADH to ubiquinone"/>
    <property type="evidence" value="ECO:0007669"/>
    <property type="project" value="InterPro"/>
</dbReference>
<evidence type="ECO:0000256" key="10">
    <source>
        <dbReference type="ARBA" id="ARBA00022946"/>
    </source>
</evidence>
<feature type="domain" description="Deoxynucleoside kinase" evidence="14">
    <location>
        <begin position="84"/>
        <end position="315"/>
    </location>
</feature>
<dbReference type="SUPFAM" id="SSF52540">
    <property type="entry name" value="P-loop containing nucleoside triphosphate hydrolases"/>
    <property type="match status" value="1"/>
</dbReference>
<dbReference type="InterPro" id="IPR015828">
    <property type="entry name" value="NDUFA10"/>
</dbReference>
<organism evidence="15">
    <name type="scientific">Corethrella appendiculata</name>
    <dbReference type="NCBI Taxonomy" id="1370023"/>
    <lineage>
        <taxon>Eukaryota</taxon>
        <taxon>Metazoa</taxon>
        <taxon>Ecdysozoa</taxon>
        <taxon>Arthropoda</taxon>
        <taxon>Hexapoda</taxon>
        <taxon>Insecta</taxon>
        <taxon>Pterygota</taxon>
        <taxon>Neoptera</taxon>
        <taxon>Endopterygota</taxon>
        <taxon>Diptera</taxon>
        <taxon>Nematocera</taxon>
        <taxon>Culicoidea</taxon>
        <taxon>Chaoboridae</taxon>
        <taxon>Corethrella</taxon>
    </lineage>
</organism>
<evidence type="ECO:0000256" key="8">
    <source>
        <dbReference type="ARBA" id="ARBA00022660"/>
    </source>
</evidence>
<dbReference type="InterPro" id="IPR027417">
    <property type="entry name" value="P-loop_NTPase"/>
</dbReference>
<keyword evidence="11 13" id="KW-0249">Electron transport</keyword>
<dbReference type="PANTHER" id="PTHR10513">
    <property type="entry name" value="DEOXYNUCLEOSIDE KINASE"/>
    <property type="match status" value="1"/>
</dbReference>
<dbReference type="InterPro" id="IPR050566">
    <property type="entry name" value="Deoxyribonucleoside_kinase"/>
</dbReference>
<comment type="similarity">
    <text evidence="4 13">Belongs to the complex I NDUFA10 subunit family.</text>
</comment>
<evidence type="ECO:0000256" key="9">
    <source>
        <dbReference type="ARBA" id="ARBA00022827"/>
    </source>
</evidence>
<evidence type="ECO:0000256" key="3">
    <source>
        <dbReference type="ARBA" id="ARBA00004305"/>
    </source>
</evidence>
<evidence type="ECO:0000256" key="2">
    <source>
        <dbReference type="ARBA" id="ARBA00003195"/>
    </source>
</evidence>
<evidence type="ECO:0000256" key="5">
    <source>
        <dbReference type="ARBA" id="ARBA00017279"/>
    </source>
</evidence>
<evidence type="ECO:0000256" key="4">
    <source>
        <dbReference type="ARBA" id="ARBA00008606"/>
    </source>
</evidence>
<sequence>MANIIRNGLNQILFNTTKNKPIINSKIINPSLQFICNISGKTIRGEASLNKPKPFPYKEKNYGFLQACFDKTTKRLDENSKIVVVDGPLAAGKSAFAIELAKELEMLYIPETTLDKYYINPYGFDMRKLDPQLPEYVKSFDVKNFLQNPHHRNVATFQLRMLILRYSDYVDALAHLLSTGQGVVLDRCVYSDFVFLETMFKHNYISKGARSVYYDLVKHTFSEILRPHLVIYLDVPVNIVKERLKKRADPIEANSKVLTDAYLQDMETIYKQQYLKDISTHAELLIYDWSNYGESEVVVEDIERIDFDRFDKFDTKMKDWLLNTEWEWNEMRMRFTSEKPDLINYFNIPRFDVPELIISPEDSKIWEEVWFSAPGMNYKLGYNVDMGDTGILTKTKQAARDSL</sequence>
<evidence type="ECO:0000313" key="15">
    <source>
        <dbReference type="EMBL" id="JAB58037.1"/>
    </source>
</evidence>
<keyword evidence="12 13" id="KW-0496">Mitochondrion</keyword>
<evidence type="ECO:0000259" key="14">
    <source>
        <dbReference type="Pfam" id="PF01712"/>
    </source>
</evidence>
<dbReference type="InterPro" id="IPR031314">
    <property type="entry name" value="DNK_dom"/>
</dbReference>
<comment type="function">
    <text evidence="2 13">Accessory subunit of the mitochondrial membrane respiratory chain NADH dehydrogenase (Complex I), that is believed not to be involved in catalysis. Complex I functions in the transfer of electrons from NADH to the respiratory chain. The immediate electron acceptor for the enzyme is believed to be ubiquinone.</text>
</comment>
<dbReference type="EMBL" id="GANO01001834">
    <property type="protein sequence ID" value="JAB58037.1"/>
    <property type="molecule type" value="mRNA"/>
</dbReference>
<keyword evidence="7 13" id="KW-0285">Flavoprotein</keyword>
<keyword evidence="6 13" id="KW-0813">Transport</keyword>
<dbReference type="GO" id="GO:0005759">
    <property type="term" value="C:mitochondrial matrix"/>
    <property type="evidence" value="ECO:0007669"/>
    <property type="project" value="UniProtKB-SubCell"/>
</dbReference>
<dbReference type="Gene3D" id="3.40.50.300">
    <property type="entry name" value="P-loop containing nucleotide triphosphate hydrolases"/>
    <property type="match status" value="1"/>
</dbReference>
<dbReference type="AlphaFoldDB" id="U5EVK8"/>
<keyword evidence="8 13" id="KW-0679">Respiratory chain</keyword>
<evidence type="ECO:0000256" key="11">
    <source>
        <dbReference type="ARBA" id="ARBA00022982"/>
    </source>
</evidence>